<feature type="domain" description="Sacsin/Nov" evidence="2">
    <location>
        <begin position="1077"/>
        <end position="1192"/>
    </location>
</feature>
<dbReference type="PANTHER" id="PTHR46919:SF2">
    <property type="entry name" value="SACSIN"/>
    <property type="match status" value="1"/>
</dbReference>
<name>K1Q533_MAGGI</name>
<organism evidence="3">
    <name type="scientific">Magallana gigas</name>
    <name type="common">Pacific oyster</name>
    <name type="synonym">Crassostrea gigas</name>
    <dbReference type="NCBI Taxonomy" id="29159"/>
    <lineage>
        <taxon>Eukaryota</taxon>
        <taxon>Metazoa</taxon>
        <taxon>Spiralia</taxon>
        <taxon>Lophotrochozoa</taxon>
        <taxon>Mollusca</taxon>
        <taxon>Bivalvia</taxon>
        <taxon>Autobranchia</taxon>
        <taxon>Pteriomorphia</taxon>
        <taxon>Ostreida</taxon>
        <taxon>Ostreoidea</taxon>
        <taxon>Ostreidae</taxon>
        <taxon>Magallana</taxon>
    </lineage>
</organism>
<feature type="domain" description="Sacsin/Nov" evidence="2">
    <location>
        <begin position="78"/>
        <end position="309"/>
    </location>
</feature>
<dbReference type="HOGENOM" id="CLU_267932_0_0_1"/>
<dbReference type="InterPro" id="IPR036890">
    <property type="entry name" value="HATPase_C_sf"/>
</dbReference>
<gene>
    <name evidence="3" type="ORF">CGI_10019154</name>
</gene>
<dbReference type="Pfam" id="PF25794">
    <property type="entry name" value="SACS"/>
    <property type="match status" value="2"/>
</dbReference>
<proteinExistence type="predicted"/>
<dbReference type="NCBIfam" id="NF047352">
    <property type="entry name" value="P_loop_sacsin"/>
    <property type="match status" value="2"/>
</dbReference>
<accession>K1Q533</accession>
<evidence type="ECO:0000313" key="3">
    <source>
        <dbReference type="EMBL" id="EKC31702.1"/>
    </source>
</evidence>
<dbReference type="AlphaFoldDB" id="K1Q533"/>
<reference evidence="3" key="1">
    <citation type="journal article" date="2012" name="Nature">
        <title>The oyster genome reveals stress adaptation and complexity of shell formation.</title>
        <authorList>
            <person name="Zhang G."/>
            <person name="Fang X."/>
            <person name="Guo X."/>
            <person name="Li L."/>
            <person name="Luo R."/>
            <person name="Xu F."/>
            <person name="Yang P."/>
            <person name="Zhang L."/>
            <person name="Wang X."/>
            <person name="Qi H."/>
            <person name="Xiong Z."/>
            <person name="Que H."/>
            <person name="Xie Y."/>
            <person name="Holland P.W."/>
            <person name="Paps J."/>
            <person name="Zhu Y."/>
            <person name="Wu F."/>
            <person name="Chen Y."/>
            <person name="Wang J."/>
            <person name="Peng C."/>
            <person name="Meng J."/>
            <person name="Yang L."/>
            <person name="Liu J."/>
            <person name="Wen B."/>
            <person name="Zhang N."/>
            <person name="Huang Z."/>
            <person name="Zhu Q."/>
            <person name="Feng Y."/>
            <person name="Mount A."/>
            <person name="Hedgecock D."/>
            <person name="Xu Z."/>
            <person name="Liu Y."/>
            <person name="Domazet-Loso T."/>
            <person name="Du Y."/>
            <person name="Sun X."/>
            <person name="Zhang S."/>
            <person name="Liu B."/>
            <person name="Cheng P."/>
            <person name="Jiang X."/>
            <person name="Li J."/>
            <person name="Fan D."/>
            <person name="Wang W."/>
            <person name="Fu W."/>
            <person name="Wang T."/>
            <person name="Wang B."/>
            <person name="Zhang J."/>
            <person name="Peng Z."/>
            <person name="Li Y."/>
            <person name="Li N."/>
            <person name="Wang J."/>
            <person name="Chen M."/>
            <person name="He Y."/>
            <person name="Tan F."/>
            <person name="Song X."/>
            <person name="Zheng Q."/>
            <person name="Huang R."/>
            <person name="Yang H."/>
            <person name="Du X."/>
            <person name="Chen L."/>
            <person name="Yang M."/>
            <person name="Gaffney P.M."/>
            <person name="Wang S."/>
            <person name="Luo L."/>
            <person name="She Z."/>
            <person name="Ming Y."/>
            <person name="Huang W."/>
            <person name="Zhang S."/>
            <person name="Huang B."/>
            <person name="Zhang Y."/>
            <person name="Qu T."/>
            <person name="Ni P."/>
            <person name="Miao G."/>
            <person name="Wang J."/>
            <person name="Wang Q."/>
            <person name="Steinberg C.E."/>
            <person name="Wang H."/>
            <person name="Li N."/>
            <person name="Qian L."/>
            <person name="Zhang G."/>
            <person name="Li Y."/>
            <person name="Yang H."/>
            <person name="Liu X."/>
            <person name="Wang J."/>
            <person name="Yin Y."/>
            <person name="Wang J."/>
        </authorList>
    </citation>
    <scope>NUCLEOTIDE SEQUENCE [LARGE SCALE GENOMIC DNA]</scope>
    <source>
        <strain evidence="3">05x7-T-G4-1.051#20</strain>
    </source>
</reference>
<dbReference type="InParanoid" id="K1Q533"/>
<dbReference type="SUPFAM" id="SSF55874">
    <property type="entry name" value="ATPase domain of HSP90 chaperone/DNA topoisomerase II/histidine kinase"/>
    <property type="match status" value="2"/>
</dbReference>
<dbReference type="InterPro" id="IPR058210">
    <property type="entry name" value="SACS/Nov_dom"/>
</dbReference>
<protein>
    <submittedName>
        <fullName evidence="3">Sacsin</fullName>
    </submittedName>
</protein>
<dbReference type="PANTHER" id="PTHR46919">
    <property type="entry name" value="ZINC FINGER, C3HC4 TYPE (RING FINGER) FAMILY PROTEIN"/>
    <property type="match status" value="1"/>
</dbReference>
<dbReference type="Gene3D" id="3.30.565.10">
    <property type="entry name" value="Histidine kinase-like ATPase, C-terminal domain"/>
    <property type="match status" value="1"/>
</dbReference>
<feature type="region of interest" description="Disordered" evidence="1">
    <location>
        <begin position="49"/>
        <end position="75"/>
    </location>
</feature>
<sequence length="1227" mass="142081">MFRSEAGAKHLRAKQNRCEPSRIPIIDDAYCFPKNATWRKTNKRNLEKGNVESVNKVPRLDDDSENSDNDYQGLDEPPIRQKLINILRQYPDGPQIIRELVQNAEDADASEFKVMLYTEDNVGERGYNLKYQKMFMGPALCAFNDSVFKERDWKGIKSIYTSVKETDALKIGRFGLGFKSVFHLTDTPLILSGDKLLIINPTEESHRVCHNVTLTQLTSKYEKTLWPVLKQVFKMDGKGTFGFDRSSVEKKYYKGTLFWFPLRRAPSSLLDKVYSPQRMKELMVSFRKEADTILLFLQNIDTITIIENQSQVLYEVTVKNYGTTQQEFLKCRKQINDRLKKLGTKFPEESISVTYNAQLVTHNVKEKQKKSTTYKIVNYHQGKKEMLSTLWDLSKDGENVPRVGVAYPMQLDKTFVAHVFCFLPLPLTSTSLTNLPVHVNGFFNLDPSRDHVMQATEGQVGEKDKNIQWNELLIQEVIPKAYVKLIEDLLTKGTNAEIIYRCLPDIEKVQSDLWKRLLPPVLRMALQMNIFQTEKAQKTWVNIENAVFNVFVEEERMADQEIKNTVIGLIKDYNKNLVMLPEHLKTLVMSWPKYNIISSVCPTLINSEYIASLMNNDSLYRKMCRKNKIQLLDYFLTYAELESYKKLKLIPTNDESFFLSLTSDDPIYLCSEEEAFLFPNLERQLLCDLSDEMKRRLLELRCGNTKNWSPEHFVPLLRQSTDVEKSSKLDLEAKKKWIKKVWTFLSETENKHLIEQIESCPVLLAKEDIKTSPSLHVLKKNHILTKTSHKQQSLTGEVKEVLKCCGVKLLEKTFFLPDFVMAKYVAQPTVKDVCMVLEKTFQENPSNIIKLNNLPASVRKEFAIFIGEYRSHYDKMSEVFKKWLRKLKLFPLSNAYVSSSLYAVENVAGIAPRHMKEFPVRYNVLLLDRDFKGISLARELGCQEFLKQILIKETLQRVRDNKYESNEVTLFMKYFMDNLNDGTPAEQIEIASKVPFIENGVGKLKAPSDLFDRSKDEKCSEFYEDMDTEEEEAVKLHFVHENIRVDIAECFGVPSLTRREMENGGIEDLEYEQWGQQESLTTRIKNILKDYSDGPLFKEMLQNADDAGATCMKILFDERKNEDARTGLIDKGMEECQGPALWFYNDAKFKEKDFKNIIKLGGGTKGTEHTKIGKFGLGFCSVYSVTDVPSIKRMNMKELFFDYLCAQPIKRQRIQMGYQQNSITEKK</sequence>
<evidence type="ECO:0000259" key="2">
    <source>
        <dbReference type="Pfam" id="PF25794"/>
    </source>
</evidence>
<evidence type="ECO:0000256" key="1">
    <source>
        <dbReference type="SAM" id="MobiDB-lite"/>
    </source>
</evidence>
<dbReference type="EMBL" id="JH816443">
    <property type="protein sequence ID" value="EKC31702.1"/>
    <property type="molecule type" value="Genomic_DNA"/>
</dbReference>